<sequence length="116" mass="13631">MPKKCCVMSCNGNYNKVNKEKMFWLPTDKKERARWITLIQRDNIPDSDNTVVCERHFTPSYIKIIRHDKMRPRDPPSLFTCVKKCLFSTKPGPSRINKTLSKVRSIIPDELHLINQ</sequence>
<dbReference type="RefSeq" id="XP_065642619.1">
    <property type="nucleotide sequence ID" value="XM_065786547.1"/>
</dbReference>
<evidence type="ECO:0000313" key="7">
    <source>
        <dbReference type="RefSeq" id="XP_065642619.1"/>
    </source>
</evidence>
<evidence type="ECO:0000313" key="6">
    <source>
        <dbReference type="Proteomes" id="UP001652625"/>
    </source>
</evidence>
<reference evidence="7" key="2">
    <citation type="submission" date="2025-08" db="UniProtKB">
        <authorList>
            <consortium name="RefSeq"/>
        </authorList>
    </citation>
    <scope>IDENTIFICATION</scope>
</reference>
<dbReference type="InterPro" id="IPR038441">
    <property type="entry name" value="THAP_Znf_sf"/>
</dbReference>
<keyword evidence="1" id="KW-0479">Metal-binding</keyword>
<keyword evidence="6" id="KW-1185">Reference proteome</keyword>
<dbReference type="Proteomes" id="UP001652625">
    <property type="component" value="Chromosome 01"/>
</dbReference>
<name>A0ABM4B1F3_HYDVU</name>
<keyword evidence="4" id="KW-0238">DNA-binding</keyword>
<keyword evidence="3" id="KW-0862">Zinc</keyword>
<dbReference type="GeneID" id="136074241"/>
<gene>
    <name evidence="7" type="primary">LOC136074241</name>
</gene>
<reference evidence="6" key="1">
    <citation type="submission" date="2025-05" db="UniProtKB">
        <authorList>
            <consortium name="RefSeq"/>
        </authorList>
    </citation>
    <scope>NUCLEOTIDE SEQUENCE [LARGE SCALE GENOMIC DNA]</scope>
</reference>
<evidence type="ECO:0000256" key="1">
    <source>
        <dbReference type="ARBA" id="ARBA00022723"/>
    </source>
</evidence>
<evidence type="ECO:0000259" key="5">
    <source>
        <dbReference type="SMART" id="SM00980"/>
    </source>
</evidence>
<accession>A0ABM4B1F3</accession>
<dbReference type="InterPro" id="IPR006612">
    <property type="entry name" value="THAP_Znf"/>
</dbReference>
<evidence type="ECO:0000256" key="3">
    <source>
        <dbReference type="ARBA" id="ARBA00022833"/>
    </source>
</evidence>
<feature type="domain" description="THAP-type" evidence="5">
    <location>
        <begin position="3"/>
        <end position="85"/>
    </location>
</feature>
<evidence type="ECO:0000256" key="4">
    <source>
        <dbReference type="ARBA" id="ARBA00023125"/>
    </source>
</evidence>
<evidence type="ECO:0000256" key="2">
    <source>
        <dbReference type="ARBA" id="ARBA00022771"/>
    </source>
</evidence>
<organism evidence="6 7">
    <name type="scientific">Hydra vulgaris</name>
    <name type="common">Hydra</name>
    <name type="synonym">Hydra attenuata</name>
    <dbReference type="NCBI Taxonomy" id="6087"/>
    <lineage>
        <taxon>Eukaryota</taxon>
        <taxon>Metazoa</taxon>
        <taxon>Cnidaria</taxon>
        <taxon>Hydrozoa</taxon>
        <taxon>Hydroidolina</taxon>
        <taxon>Anthoathecata</taxon>
        <taxon>Aplanulata</taxon>
        <taxon>Hydridae</taxon>
        <taxon>Hydra</taxon>
    </lineage>
</organism>
<proteinExistence type="predicted"/>
<protein>
    <submittedName>
        <fullName evidence="7">THAP domain-containing protein 2-like</fullName>
    </submittedName>
</protein>
<dbReference type="Pfam" id="PF05485">
    <property type="entry name" value="THAP"/>
    <property type="match status" value="1"/>
</dbReference>
<dbReference type="Gene3D" id="6.20.210.20">
    <property type="entry name" value="THAP domain"/>
    <property type="match status" value="1"/>
</dbReference>
<dbReference type="SMART" id="SM00980">
    <property type="entry name" value="THAP"/>
    <property type="match status" value="1"/>
</dbReference>
<dbReference type="SUPFAM" id="SSF57716">
    <property type="entry name" value="Glucocorticoid receptor-like (DNA-binding domain)"/>
    <property type="match status" value="1"/>
</dbReference>
<keyword evidence="2" id="KW-0863">Zinc-finger</keyword>